<evidence type="ECO:0008006" key="3">
    <source>
        <dbReference type="Google" id="ProtNLM"/>
    </source>
</evidence>
<protein>
    <recommendedName>
        <fullName evidence="3">Transposase</fullName>
    </recommendedName>
</protein>
<keyword evidence="2" id="KW-1185">Reference proteome</keyword>
<dbReference type="RefSeq" id="WP_389835869.1">
    <property type="nucleotide sequence ID" value="NZ_JBIAJP010000025.1"/>
</dbReference>
<reference evidence="1 2" key="1">
    <citation type="submission" date="2024-10" db="EMBL/GenBank/DDBJ databases">
        <title>The Natural Products Discovery Center: Release of the First 8490 Sequenced Strains for Exploring Actinobacteria Biosynthetic Diversity.</title>
        <authorList>
            <person name="Kalkreuter E."/>
            <person name="Kautsar S.A."/>
            <person name="Yang D."/>
            <person name="Bader C.D."/>
            <person name="Teijaro C.N."/>
            <person name="Fluegel L."/>
            <person name="Davis C.M."/>
            <person name="Simpson J.R."/>
            <person name="Lauterbach L."/>
            <person name="Steele A.D."/>
            <person name="Gui C."/>
            <person name="Meng S."/>
            <person name="Li G."/>
            <person name="Viehrig K."/>
            <person name="Ye F."/>
            <person name="Su P."/>
            <person name="Kiefer A.F."/>
            <person name="Nichols A."/>
            <person name="Cepeda A.J."/>
            <person name="Yan W."/>
            <person name="Fan B."/>
            <person name="Jiang Y."/>
            <person name="Adhikari A."/>
            <person name="Zheng C.-J."/>
            <person name="Schuster L."/>
            <person name="Cowan T.M."/>
            <person name="Smanski M.J."/>
            <person name="Chevrette M.G."/>
            <person name="De Carvalho L.P.S."/>
            <person name="Shen B."/>
        </authorList>
    </citation>
    <scope>NUCLEOTIDE SEQUENCE [LARGE SCALE GENOMIC DNA]</scope>
    <source>
        <strain evidence="1 2">NPDC005497</strain>
    </source>
</reference>
<comment type="caution">
    <text evidence="1">The sequence shown here is derived from an EMBL/GenBank/DDBJ whole genome shotgun (WGS) entry which is preliminary data.</text>
</comment>
<accession>A0ABW6NBI1</accession>
<dbReference type="EMBL" id="JBIAJP010000025">
    <property type="protein sequence ID" value="MFF0009807.1"/>
    <property type="molecule type" value="Genomic_DNA"/>
</dbReference>
<name>A0ABW6NBI1_9ACTN</name>
<evidence type="ECO:0000313" key="1">
    <source>
        <dbReference type="EMBL" id="MFF0009807.1"/>
    </source>
</evidence>
<proteinExistence type="predicted"/>
<organism evidence="1 2">
    <name type="scientific">Streptomyces tibetensis</name>
    <dbReference type="NCBI Taxonomy" id="2382123"/>
    <lineage>
        <taxon>Bacteria</taxon>
        <taxon>Bacillati</taxon>
        <taxon>Actinomycetota</taxon>
        <taxon>Actinomycetes</taxon>
        <taxon>Kitasatosporales</taxon>
        <taxon>Streptomycetaceae</taxon>
        <taxon>Streptomyces</taxon>
    </lineage>
</organism>
<dbReference type="Proteomes" id="UP001601422">
    <property type="component" value="Unassembled WGS sequence"/>
</dbReference>
<sequence>MTIEQGLAGWAMEELRARLLDGASIGEALHGTRWAMLRRGNVMGLAYTPYCLSNLTLRPQSASQEYS</sequence>
<gene>
    <name evidence="1" type="ORF">ACFYQT_41225</name>
</gene>
<evidence type="ECO:0000313" key="2">
    <source>
        <dbReference type="Proteomes" id="UP001601422"/>
    </source>
</evidence>